<evidence type="ECO:0000313" key="5">
    <source>
        <dbReference type="EMBL" id="NNG37777.1"/>
    </source>
</evidence>
<reference evidence="5 6" key="1">
    <citation type="submission" date="2020-05" db="EMBL/GenBank/DDBJ databases">
        <title>Flexivirga sp. ID2601S isolated from air conditioner.</title>
        <authorList>
            <person name="Kim D.H."/>
        </authorList>
    </citation>
    <scope>NUCLEOTIDE SEQUENCE [LARGE SCALE GENOMIC DNA]</scope>
    <source>
        <strain evidence="5 6">ID2601S</strain>
    </source>
</reference>
<dbReference type="SMART" id="SM00347">
    <property type="entry name" value="HTH_MARR"/>
    <property type="match status" value="1"/>
</dbReference>
<comment type="caution">
    <text evidence="5">The sequence shown here is derived from an EMBL/GenBank/DDBJ whole genome shotgun (WGS) entry which is preliminary data.</text>
</comment>
<keyword evidence="2" id="KW-0238">DNA-binding</keyword>
<feature type="domain" description="HTH marR-type" evidence="4">
    <location>
        <begin position="1"/>
        <end position="122"/>
    </location>
</feature>
<dbReference type="InterPro" id="IPR023187">
    <property type="entry name" value="Tscrpt_reg_MarR-type_CS"/>
</dbReference>
<proteinExistence type="predicted"/>
<dbReference type="Proteomes" id="UP000557772">
    <property type="component" value="Unassembled WGS sequence"/>
</dbReference>
<dbReference type="PRINTS" id="PR00598">
    <property type="entry name" value="HTHMARR"/>
</dbReference>
<dbReference type="Pfam" id="PF01047">
    <property type="entry name" value="MarR"/>
    <property type="match status" value="1"/>
</dbReference>
<accession>A0A849ACZ6</accession>
<organism evidence="5 6">
    <name type="scientific">Flexivirga aerilata</name>
    <dbReference type="NCBI Taxonomy" id="1656889"/>
    <lineage>
        <taxon>Bacteria</taxon>
        <taxon>Bacillati</taxon>
        <taxon>Actinomycetota</taxon>
        <taxon>Actinomycetes</taxon>
        <taxon>Micrococcales</taxon>
        <taxon>Dermacoccaceae</taxon>
        <taxon>Flexivirga</taxon>
    </lineage>
</organism>
<dbReference type="GO" id="GO:0003700">
    <property type="term" value="F:DNA-binding transcription factor activity"/>
    <property type="evidence" value="ECO:0007669"/>
    <property type="project" value="InterPro"/>
</dbReference>
<dbReference type="PROSITE" id="PS50995">
    <property type="entry name" value="HTH_MARR_2"/>
    <property type="match status" value="1"/>
</dbReference>
<evidence type="ECO:0000256" key="3">
    <source>
        <dbReference type="ARBA" id="ARBA00023163"/>
    </source>
</evidence>
<dbReference type="GO" id="GO:0003677">
    <property type="term" value="F:DNA binding"/>
    <property type="evidence" value="ECO:0007669"/>
    <property type="project" value="UniProtKB-KW"/>
</dbReference>
<protein>
    <submittedName>
        <fullName evidence="5">MarR family transcriptional regulator</fullName>
    </submittedName>
</protein>
<evidence type="ECO:0000259" key="4">
    <source>
        <dbReference type="PROSITE" id="PS50995"/>
    </source>
</evidence>
<dbReference type="PROSITE" id="PS01117">
    <property type="entry name" value="HTH_MARR_1"/>
    <property type="match status" value="1"/>
</dbReference>
<dbReference type="SUPFAM" id="SSF46785">
    <property type="entry name" value="Winged helix' DNA-binding domain"/>
    <property type="match status" value="1"/>
</dbReference>
<name>A0A849ACZ6_9MICO</name>
<dbReference type="AlphaFoldDB" id="A0A849ACZ6"/>
<sequence>MRMSRRIRFSGEGLLPPHQATVLVKLDKDVLTPRQLAEIECVSAPSMTRTVAALVDQGLVRREPDPDDGRQVRLHLTRDGRERLAEIRRSRDEWVRNRLGALTDDECAVVREAVDILERVVTAR</sequence>
<dbReference type="PANTHER" id="PTHR39515">
    <property type="entry name" value="CONSERVED PROTEIN"/>
    <property type="match status" value="1"/>
</dbReference>
<keyword evidence="3" id="KW-0804">Transcription</keyword>
<evidence type="ECO:0000313" key="6">
    <source>
        <dbReference type="Proteomes" id="UP000557772"/>
    </source>
</evidence>
<keyword evidence="6" id="KW-1185">Reference proteome</keyword>
<dbReference type="EMBL" id="JABENB010000001">
    <property type="protein sequence ID" value="NNG37777.1"/>
    <property type="molecule type" value="Genomic_DNA"/>
</dbReference>
<keyword evidence="1" id="KW-0805">Transcription regulation</keyword>
<dbReference type="PANTHER" id="PTHR39515:SF2">
    <property type="entry name" value="HTH-TYPE TRANSCRIPTIONAL REGULATOR RV0880"/>
    <property type="match status" value="1"/>
</dbReference>
<dbReference type="InterPro" id="IPR036390">
    <property type="entry name" value="WH_DNA-bd_sf"/>
</dbReference>
<dbReference type="InterPro" id="IPR000835">
    <property type="entry name" value="HTH_MarR-typ"/>
</dbReference>
<dbReference type="Gene3D" id="1.10.10.10">
    <property type="entry name" value="Winged helix-like DNA-binding domain superfamily/Winged helix DNA-binding domain"/>
    <property type="match status" value="1"/>
</dbReference>
<evidence type="ECO:0000256" key="1">
    <source>
        <dbReference type="ARBA" id="ARBA00023015"/>
    </source>
</evidence>
<dbReference type="InterPro" id="IPR036388">
    <property type="entry name" value="WH-like_DNA-bd_sf"/>
</dbReference>
<gene>
    <name evidence="5" type="ORF">HJ588_00615</name>
</gene>
<dbReference type="InterPro" id="IPR052526">
    <property type="entry name" value="HTH-type_Bedaq_tolerance"/>
</dbReference>
<evidence type="ECO:0000256" key="2">
    <source>
        <dbReference type="ARBA" id="ARBA00023125"/>
    </source>
</evidence>